<proteinExistence type="predicted"/>
<dbReference type="PATRIC" id="fig|1434119.4.peg.2886"/>
<dbReference type="Proteomes" id="UP000033092">
    <property type="component" value="Chromosome"/>
</dbReference>
<protein>
    <submittedName>
        <fullName evidence="1">Uncharacterized protein</fullName>
    </submittedName>
</protein>
<dbReference type="Pfam" id="PF19652">
    <property type="entry name" value="DUF6155"/>
    <property type="match status" value="1"/>
</dbReference>
<organism evidence="1 2">
    <name type="scientific">Methanosarcina siciliae HI350</name>
    <dbReference type="NCBI Taxonomy" id="1434119"/>
    <lineage>
        <taxon>Archaea</taxon>
        <taxon>Methanobacteriati</taxon>
        <taxon>Methanobacteriota</taxon>
        <taxon>Stenosarchaea group</taxon>
        <taxon>Methanomicrobia</taxon>
        <taxon>Methanosarcinales</taxon>
        <taxon>Methanosarcinaceae</taxon>
        <taxon>Methanosarcina</taxon>
    </lineage>
</organism>
<gene>
    <name evidence="1" type="ORF">MSSIH_2212</name>
</gene>
<dbReference type="RefSeq" id="WP_148705510.1">
    <property type="nucleotide sequence ID" value="NZ_CP009507.1"/>
</dbReference>
<dbReference type="InterPro" id="IPR046153">
    <property type="entry name" value="DUF6155"/>
</dbReference>
<name>A0A0E3PEA7_9EURY</name>
<dbReference type="KEGG" id="msz:MSSIH_2212"/>
<reference evidence="1 2" key="1">
    <citation type="submission" date="2014-07" db="EMBL/GenBank/DDBJ databases">
        <title>Methanogenic archaea and the global carbon cycle.</title>
        <authorList>
            <person name="Henriksen J.R."/>
            <person name="Luke J."/>
            <person name="Reinhart S."/>
            <person name="Benedict M.N."/>
            <person name="Youngblut N.D."/>
            <person name="Metcalf M.E."/>
            <person name="Whitaker R.J."/>
            <person name="Metcalf W.W."/>
        </authorList>
    </citation>
    <scope>NUCLEOTIDE SEQUENCE [LARGE SCALE GENOMIC DNA]</scope>
    <source>
        <strain evidence="1 2">HI350</strain>
    </source>
</reference>
<sequence length="190" mass="22494">MKNDLDLRWFDLKKVLQDTDKKELINLIRDLYRLSEENRRYLFAGCMDPKTKPEILEAYRQIIKNEFFPKKGYGTLRYSIAKKAISDYSKASGDFAGTMELMLFYVENGVGFTREYGDIDEEFYDEIYTLFEEFCTRLKTPEGGTLYADFRERLFNIRRKTKGMGWGFGDGIKLRVNEIEEFFEEGQQDS</sequence>
<evidence type="ECO:0000313" key="1">
    <source>
        <dbReference type="EMBL" id="AKB32902.1"/>
    </source>
</evidence>
<accession>A0A0E3PEA7</accession>
<dbReference type="GeneID" id="41606300"/>
<dbReference type="HOGENOM" id="CLU_122246_0_0_2"/>
<dbReference type="EMBL" id="CP009507">
    <property type="protein sequence ID" value="AKB32902.1"/>
    <property type="molecule type" value="Genomic_DNA"/>
</dbReference>
<dbReference type="AlphaFoldDB" id="A0A0E3PEA7"/>
<evidence type="ECO:0000313" key="2">
    <source>
        <dbReference type="Proteomes" id="UP000033092"/>
    </source>
</evidence>